<gene>
    <name evidence="6" type="ORF">KUTeg_003804</name>
</gene>
<evidence type="ECO:0000313" key="6">
    <source>
        <dbReference type="EMBL" id="KAJ8318713.1"/>
    </source>
</evidence>
<dbReference type="PANTHER" id="PTHR48033:SF10">
    <property type="entry name" value="RNA-BINDING PROTEIN SQUID"/>
    <property type="match status" value="1"/>
</dbReference>
<feature type="region of interest" description="Disordered" evidence="4">
    <location>
        <begin position="1"/>
        <end position="50"/>
    </location>
</feature>
<feature type="compositionally biased region" description="Acidic residues" evidence="4">
    <location>
        <begin position="16"/>
        <end position="48"/>
    </location>
</feature>
<name>A0ABQ9FN89_TEGGR</name>
<evidence type="ECO:0000256" key="1">
    <source>
        <dbReference type="ARBA" id="ARBA00004123"/>
    </source>
</evidence>
<dbReference type="SUPFAM" id="SSF54928">
    <property type="entry name" value="RNA-binding domain, RBD"/>
    <property type="match status" value="1"/>
</dbReference>
<dbReference type="CDD" id="cd12325">
    <property type="entry name" value="RRM1_hnRNPA_hnRNPD_like"/>
    <property type="match status" value="1"/>
</dbReference>
<sequence>MSEEQQENFEQTNGENFEEMAEQQQEAMEDQEPTEEGAGDAANDEDEDDRKLFVGNLSWETTQKDLKDYFSKYGEVTNCTLKTDLETKRSRGFAFVVFSSSTHLDKVLEEKEHKLHGRSIDPKKANPRKEVCKKIFCGKVDPSVPESDIKEYFSKFGEIDKVELPFDKVKDQRRAFCFVEFKNEESVKKVLEETAHKLNNVDIGHHLMLIVYINDPPFVPLSSRMQDMSGCKGAFVDTVWSDMRLMSRRLRLQTRVNEEVVVDGQEDTVAGVVVVEALEVEEVVVVITKELGIKATREVTKDTIIKVDIMAMEVMVDMATMTKIITKDMEIMAVDGVDMNNTLDMEVMIIVDHGDMTKNKVTAASSSVTSHYNVDYKKSDSSSFHCDF</sequence>
<dbReference type="SMART" id="SM00360">
    <property type="entry name" value="RRM"/>
    <property type="match status" value="2"/>
</dbReference>
<organism evidence="6 7">
    <name type="scientific">Tegillarca granosa</name>
    <name type="common">Malaysian cockle</name>
    <name type="synonym">Anadara granosa</name>
    <dbReference type="NCBI Taxonomy" id="220873"/>
    <lineage>
        <taxon>Eukaryota</taxon>
        <taxon>Metazoa</taxon>
        <taxon>Spiralia</taxon>
        <taxon>Lophotrochozoa</taxon>
        <taxon>Mollusca</taxon>
        <taxon>Bivalvia</taxon>
        <taxon>Autobranchia</taxon>
        <taxon>Pteriomorphia</taxon>
        <taxon>Arcoida</taxon>
        <taxon>Arcoidea</taxon>
        <taxon>Arcidae</taxon>
        <taxon>Tegillarca</taxon>
    </lineage>
</organism>
<keyword evidence="7" id="KW-1185">Reference proteome</keyword>
<feature type="domain" description="RRM" evidence="5">
    <location>
        <begin position="50"/>
        <end position="127"/>
    </location>
</feature>
<feature type="domain" description="RRM" evidence="5">
    <location>
        <begin position="133"/>
        <end position="215"/>
    </location>
</feature>
<dbReference type="Pfam" id="PF00076">
    <property type="entry name" value="RRM_1"/>
    <property type="match status" value="2"/>
</dbReference>
<dbReference type="PROSITE" id="PS50102">
    <property type="entry name" value="RRM"/>
    <property type="match status" value="2"/>
</dbReference>
<evidence type="ECO:0000313" key="7">
    <source>
        <dbReference type="Proteomes" id="UP001217089"/>
    </source>
</evidence>
<comment type="subcellular location">
    <subcellularLocation>
        <location evidence="1">Nucleus</location>
    </subcellularLocation>
</comment>
<dbReference type="InterPro" id="IPR012677">
    <property type="entry name" value="Nucleotide-bd_a/b_plait_sf"/>
</dbReference>
<dbReference type="EMBL" id="JARBDR010000214">
    <property type="protein sequence ID" value="KAJ8318713.1"/>
    <property type="molecule type" value="Genomic_DNA"/>
</dbReference>
<evidence type="ECO:0000256" key="4">
    <source>
        <dbReference type="SAM" id="MobiDB-lite"/>
    </source>
</evidence>
<dbReference type="InterPro" id="IPR000504">
    <property type="entry name" value="RRM_dom"/>
</dbReference>
<proteinExistence type="predicted"/>
<reference evidence="6 7" key="1">
    <citation type="submission" date="2022-12" db="EMBL/GenBank/DDBJ databases">
        <title>Chromosome-level genome of Tegillarca granosa.</title>
        <authorList>
            <person name="Kim J."/>
        </authorList>
    </citation>
    <scope>NUCLEOTIDE SEQUENCE [LARGE SCALE GENOMIC DNA]</scope>
    <source>
        <strain evidence="6">Teg-2019</strain>
        <tissue evidence="6">Adductor muscle</tissue>
    </source>
</reference>
<evidence type="ECO:0000256" key="2">
    <source>
        <dbReference type="ARBA" id="ARBA00023242"/>
    </source>
</evidence>
<dbReference type="Proteomes" id="UP001217089">
    <property type="component" value="Unassembled WGS sequence"/>
</dbReference>
<keyword evidence="3" id="KW-0694">RNA-binding</keyword>
<dbReference type="InterPro" id="IPR035979">
    <property type="entry name" value="RBD_domain_sf"/>
</dbReference>
<comment type="caution">
    <text evidence="6">The sequence shown here is derived from an EMBL/GenBank/DDBJ whole genome shotgun (WGS) entry which is preliminary data.</text>
</comment>
<protein>
    <recommendedName>
        <fullName evidence="5">RRM domain-containing protein</fullName>
    </recommendedName>
</protein>
<keyword evidence="2" id="KW-0539">Nucleus</keyword>
<evidence type="ECO:0000259" key="5">
    <source>
        <dbReference type="PROSITE" id="PS50102"/>
    </source>
</evidence>
<accession>A0ABQ9FN89</accession>
<dbReference type="Gene3D" id="3.30.70.330">
    <property type="match status" value="2"/>
</dbReference>
<evidence type="ECO:0000256" key="3">
    <source>
        <dbReference type="PROSITE-ProRule" id="PRU00176"/>
    </source>
</evidence>
<dbReference type="PANTHER" id="PTHR48033">
    <property type="entry name" value="RNA-BINDING (RRM/RBD/RNP MOTIFS) FAMILY PROTEIN"/>
    <property type="match status" value="1"/>
</dbReference>